<dbReference type="SUPFAM" id="SSF53474">
    <property type="entry name" value="alpha/beta-Hydrolases"/>
    <property type="match status" value="1"/>
</dbReference>
<feature type="non-terminal residue" evidence="3">
    <location>
        <position position="283"/>
    </location>
</feature>
<dbReference type="Gene3D" id="3.40.50.1820">
    <property type="entry name" value="alpha/beta hydrolase"/>
    <property type="match status" value="1"/>
</dbReference>
<evidence type="ECO:0000313" key="4">
    <source>
        <dbReference type="Proteomes" id="UP000232688"/>
    </source>
</evidence>
<feature type="domain" description="Alpha/beta hydrolase fold-3" evidence="2">
    <location>
        <begin position="152"/>
        <end position="272"/>
    </location>
</feature>
<organism evidence="3 4">
    <name type="scientific">Rhizophagus irregularis</name>
    <dbReference type="NCBI Taxonomy" id="588596"/>
    <lineage>
        <taxon>Eukaryota</taxon>
        <taxon>Fungi</taxon>
        <taxon>Fungi incertae sedis</taxon>
        <taxon>Mucoromycota</taxon>
        <taxon>Glomeromycotina</taxon>
        <taxon>Glomeromycetes</taxon>
        <taxon>Glomerales</taxon>
        <taxon>Glomeraceae</taxon>
        <taxon>Rhizophagus</taxon>
    </lineage>
</organism>
<dbReference type="Proteomes" id="UP000232688">
    <property type="component" value="Unassembled WGS sequence"/>
</dbReference>
<name>A0A2N0QMR7_9GLOM</name>
<dbReference type="AlphaFoldDB" id="A0A2N0QMR7"/>
<dbReference type="InterPro" id="IPR029058">
    <property type="entry name" value="AB_hydrolase_fold"/>
</dbReference>
<dbReference type="GO" id="GO:0016787">
    <property type="term" value="F:hydrolase activity"/>
    <property type="evidence" value="ECO:0007669"/>
    <property type="project" value="UniProtKB-KW"/>
</dbReference>
<evidence type="ECO:0000313" key="3">
    <source>
        <dbReference type="EMBL" id="PKC52347.1"/>
    </source>
</evidence>
<dbReference type="PANTHER" id="PTHR48081:SF8">
    <property type="entry name" value="ALPHA_BETA HYDROLASE FOLD-3 DOMAIN-CONTAINING PROTEIN-RELATED"/>
    <property type="match status" value="1"/>
</dbReference>
<accession>A0A2N0QMR7</accession>
<evidence type="ECO:0000259" key="2">
    <source>
        <dbReference type="Pfam" id="PF07859"/>
    </source>
</evidence>
<dbReference type="Pfam" id="PF07859">
    <property type="entry name" value="Abhydrolase_3"/>
    <property type="match status" value="1"/>
</dbReference>
<dbReference type="EMBL" id="LLXH01005938">
    <property type="protein sequence ID" value="PKC52347.1"/>
    <property type="molecule type" value="Genomic_DNA"/>
</dbReference>
<keyword evidence="1 3" id="KW-0378">Hydrolase</keyword>
<dbReference type="PANTHER" id="PTHR48081">
    <property type="entry name" value="AB HYDROLASE SUPERFAMILY PROTEIN C4A8.06C"/>
    <property type="match status" value="1"/>
</dbReference>
<reference evidence="3 4" key="2">
    <citation type="submission" date="2017-10" db="EMBL/GenBank/DDBJ databases">
        <title>Genome analyses suggest a sexual origin of heterokaryosis in a supposedly ancient asexual fungus.</title>
        <authorList>
            <person name="Corradi N."/>
            <person name="Sedzielewska K."/>
            <person name="Noel J."/>
            <person name="Charron P."/>
            <person name="Farinelli L."/>
            <person name="Marton T."/>
            <person name="Kruger M."/>
            <person name="Pelin A."/>
            <person name="Brachmann A."/>
            <person name="Corradi N."/>
        </authorList>
    </citation>
    <scope>NUCLEOTIDE SEQUENCE [LARGE SCALE GENOMIC DNA]</scope>
    <source>
        <strain evidence="3 4">A1</strain>
    </source>
</reference>
<protein>
    <submittedName>
        <fullName evidence="3">Alpha/beta-hydrolase</fullName>
    </submittedName>
</protein>
<dbReference type="VEuPathDB" id="FungiDB:RhiirA1_481712"/>
<gene>
    <name evidence="3" type="ORF">RhiirA1_481712</name>
</gene>
<sequence>MYQLTEDDLVNSQHIYQEMQDHMSQFVPEIIFVEDITHSLRQVPLIIYFIRSKINSNPLGGKRMKQNDNEQFTVAGTNIDEVKKLNAQSGLSYNEHFEQFPDDRTNGIHFYSPPNERRPDVFQIEEQKINIASLHLSMKIYTPKDMSHYSLLVFLNGGEIISGDWESSDIACRMLASFSGYKVISIDYKPLLKKSVSSTFDGCYNAIKWITSNAQKFGGNPDNVSICGDSIGATLATSIIIQSIKTNDFILSNQLLFYPIIDFTNEVEKSEYLSRKMYNAKYG</sequence>
<proteinExistence type="predicted"/>
<evidence type="ECO:0000256" key="1">
    <source>
        <dbReference type="ARBA" id="ARBA00022801"/>
    </source>
</evidence>
<dbReference type="InterPro" id="IPR013094">
    <property type="entry name" value="AB_hydrolase_3"/>
</dbReference>
<dbReference type="InterPro" id="IPR050300">
    <property type="entry name" value="GDXG_lipolytic_enzyme"/>
</dbReference>
<comment type="caution">
    <text evidence="3">The sequence shown here is derived from an EMBL/GenBank/DDBJ whole genome shotgun (WGS) entry which is preliminary data.</text>
</comment>
<reference evidence="3 4" key="1">
    <citation type="submission" date="2017-10" db="EMBL/GenBank/DDBJ databases">
        <title>Extensive intraspecific genome diversity in a model arbuscular mycorrhizal fungus.</title>
        <authorList>
            <person name="Chen E.C.H."/>
            <person name="Morin E."/>
            <person name="Baudet D."/>
            <person name="Noel J."/>
            <person name="Ndikumana S."/>
            <person name="Charron P."/>
            <person name="St-Onge C."/>
            <person name="Giorgi J."/>
            <person name="Grigoriev I.V."/>
            <person name="Roux C."/>
            <person name="Martin F.M."/>
            <person name="Corradi N."/>
        </authorList>
    </citation>
    <scope>NUCLEOTIDE SEQUENCE [LARGE SCALE GENOMIC DNA]</scope>
    <source>
        <strain evidence="3 4">A1</strain>
    </source>
</reference>